<evidence type="ECO:0000256" key="2">
    <source>
        <dbReference type="SAM" id="Phobius"/>
    </source>
</evidence>
<feature type="region of interest" description="Disordered" evidence="1">
    <location>
        <begin position="1"/>
        <end position="24"/>
    </location>
</feature>
<protein>
    <submittedName>
        <fullName evidence="3">Uncharacterized protein</fullName>
    </submittedName>
</protein>
<dbReference type="EMBL" id="KK198754">
    <property type="protein sequence ID" value="KCW85523.1"/>
    <property type="molecule type" value="Genomic_DNA"/>
</dbReference>
<gene>
    <name evidence="3" type="ORF">EUGRSUZ_B02320</name>
</gene>
<sequence length="83" mass="9689">MDLVDDAEEVSRPRRAAHRVRRCRRNSPGIDRAQKVASAPLKRRTTRVSMGVGFGIIIRISFLFFFLLWLEETQRKIFGQARM</sequence>
<feature type="compositionally biased region" description="Basic residues" evidence="1">
    <location>
        <begin position="13"/>
        <end position="24"/>
    </location>
</feature>
<name>A0A059D463_EUCGR</name>
<evidence type="ECO:0000256" key="1">
    <source>
        <dbReference type="SAM" id="MobiDB-lite"/>
    </source>
</evidence>
<keyword evidence="2" id="KW-0812">Transmembrane</keyword>
<dbReference type="Gramene" id="KCW85523">
    <property type="protein sequence ID" value="KCW85523"/>
    <property type="gene ID" value="EUGRSUZ_B02320"/>
</dbReference>
<reference evidence="3" key="1">
    <citation type="submission" date="2013-07" db="EMBL/GenBank/DDBJ databases">
        <title>The genome of Eucalyptus grandis.</title>
        <authorList>
            <person name="Schmutz J."/>
            <person name="Hayes R."/>
            <person name="Myburg A."/>
            <person name="Tuskan G."/>
            <person name="Grattapaglia D."/>
            <person name="Rokhsar D.S."/>
        </authorList>
    </citation>
    <scope>NUCLEOTIDE SEQUENCE</scope>
    <source>
        <tissue evidence="3">Leaf extractions</tissue>
    </source>
</reference>
<keyword evidence="2" id="KW-0472">Membrane</keyword>
<dbReference type="AlphaFoldDB" id="A0A059D463"/>
<evidence type="ECO:0000313" key="3">
    <source>
        <dbReference type="EMBL" id="KCW85523.1"/>
    </source>
</evidence>
<organism evidence="3">
    <name type="scientific">Eucalyptus grandis</name>
    <name type="common">Flooded gum</name>
    <dbReference type="NCBI Taxonomy" id="71139"/>
    <lineage>
        <taxon>Eukaryota</taxon>
        <taxon>Viridiplantae</taxon>
        <taxon>Streptophyta</taxon>
        <taxon>Embryophyta</taxon>
        <taxon>Tracheophyta</taxon>
        <taxon>Spermatophyta</taxon>
        <taxon>Magnoliopsida</taxon>
        <taxon>eudicotyledons</taxon>
        <taxon>Gunneridae</taxon>
        <taxon>Pentapetalae</taxon>
        <taxon>rosids</taxon>
        <taxon>malvids</taxon>
        <taxon>Myrtales</taxon>
        <taxon>Myrtaceae</taxon>
        <taxon>Myrtoideae</taxon>
        <taxon>Eucalypteae</taxon>
        <taxon>Eucalyptus</taxon>
    </lineage>
</organism>
<feature type="transmembrane region" description="Helical" evidence="2">
    <location>
        <begin position="48"/>
        <end position="70"/>
    </location>
</feature>
<proteinExistence type="predicted"/>
<accession>A0A059D463</accession>
<keyword evidence="2" id="KW-1133">Transmembrane helix</keyword>
<dbReference type="InParanoid" id="A0A059D463"/>